<evidence type="ECO:0000313" key="1">
    <source>
        <dbReference type="EMBL" id="RZC09673.1"/>
    </source>
</evidence>
<comment type="caution">
    <text evidence="1">The sequence shown here is derived from an EMBL/GenBank/DDBJ whole genome shotgun (WGS) entry which is preliminary data.</text>
</comment>
<dbReference type="Proteomes" id="UP000289340">
    <property type="component" value="Chromosome 6"/>
</dbReference>
<proteinExistence type="predicted"/>
<dbReference type="AlphaFoldDB" id="A0A445KGB8"/>
<dbReference type="EMBL" id="QZWG01000006">
    <property type="protein sequence ID" value="RZC09673.1"/>
    <property type="molecule type" value="Genomic_DNA"/>
</dbReference>
<keyword evidence="2" id="KW-1185">Reference proteome</keyword>
<accession>A0A445KGB8</accession>
<name>A0A445KGB8_GLYSO</name>
<protein>
    <submittedName>
        <fullName evidence="1">Uncharacterized protein</fullName>
    </submittedName>
</protein>
<gene>
    <name evidence="1" type="ORF">D0Y65_016144</name>
</gene>
<reference evidence="1 2" key="1">
    <citation type="submission" date="2018-09" db="EMBL/GenBank/DDBJ databases">
        <title>A high-quality reference genome of wild soybean provides a powerful tool to mine soybean genomes.</title>
        <authorList>
            <person name="Xie M."/>
            <person name="Chung C.Y.L."/>
            <person name="Li M.-W."/>
            <person name="Wong F.-L."/>
            <person name="Chan T.-F."/>
            <person name="Lam H.-M."/>
        </authorList>
    </citation>
    <scope>NUCLEOTIDE SEQUENCE [LARGE SCALE GENOMIC DNA]</scope>
    <source>
        <strain evidence="2">cv. W05</strain>
        <tissue evidence="1">Hypocotyl of etiolated seedlings</tissue>
    </source>
</reference>
<evidence type="ECO:0000313" key="2">
    <source>
        <dbReference type="Proteomes" id="UP000289340"/>
    </source>
</evidence>
<organism evidence="1 2">
    <name type="scientific">Glycine soja</name>
    <name type="common">Wild soybean</name>
    <dbReference type="NCBI Taxonomy" id="3848"/>
    <lineage>
        <taxon>Eukaryota</taxon>
        <taxon>Viridiplantae</taxon>
        <taxon>Streptophyta</taxon>
        <taxon>Embryophyta</taxon>
        <taxon>Tracheophyta</taxon>
        <taxon>Spermatophyta</taxon>
        <taxon>Magnoliopsida</taxon>
        <taxon>eudicotyledons</taxon>
        <taxon>Gunneridae</taxon>
        <taxon>Pentapetalae</taxon>
        <taxon>rosids</taxon>
        <taxon>fabids</taxon>
        <taxon>Fabales</taxon>
        <taxon>Fabaceae</taxon>
        <taxon>Papilionoideae</taxon>
        <taxon>50 kb inversion clade</taxon>
        <taxon>NPAAA clade</taxon>
        <taxon>indigoferoid/millettioid clade</taxon>
        <taxon>Phaseoleae</taxon>
        <taxon>Glycine</taxon>
        <taxon>Glycine subgen. Soja</taxon>
    </lineage>
</organism>
<sequence>MKMSLLDISEDDTRLWRFTGSGDYTVRSTYDFIMEKFVDIESLSKDGDWLCRDCLPTKCNMRSHSVECLMMCPLCDVQMEISSHTFLQTIDELN</sequence>